<dbReference type="InterPro" id="IPR005119">
    <property type="entry name" value="LysR_subst-bd"/>
</dbReference>
<evidence type="ECO:0000256" key="4">
    <source>
        <dbReference type="ARBA" id="ARBA00023163"/>
    </source>
</evidence>
<dbReference type="InterPro" id="IPR036388">
    <property type="entry name" value="WH-like_DNA-bd_sf"/>
</dbReference>
<dbReference type="PANTHER" id="PTHR30419:SF8">
    <property type="entry name" value="NITROGEN ASSIMILATION TRANSCRIPTIONAL ACTIVATOR-RELATED"/>
    <property type="match status" value="1"/>
</dbReference>
<evidence type="ECO:0000259" key="5">
    <source>
        <dbReference type="PROSITE" id="PS50931"/>
    </source>
</evidence>
<dbReference type="Gene3D" id="1.10.10.10">
    <property type="entry name" value="Winged helix-like DNA-binding domain superfamily/Winged helix DNA-binding domain"/>
    <property type="match status" value="1"/>
</dbReference>
<reference evidence="6" key="2">
    <citation type="submission" date="2023-04" db="EMBL/GenBank/DDBJ databases">
        <title>'Rhodoalgimonas zhirmunskyi' gen. nov., isolated from a red alga.</title>
        <authorList>
            <person name="Nedashkovskaya O.I."/>
            <person name="Otstavnykh N.Y."/>
            <person name="Bystritskaya E.P."/>
            <person name="Balabanova L.A."/>
            <person name="Isaeva M.P."/>
        </authorList>
    </citation>
    <scope>NUCLEOTIDE SEQUENCE</scope>
    <source>
        <strain evidence="6">10Alg 79</strain>
    </source>
</reference>
<evidence type="ECO:0000313" key="7">
    <source>
        <dbReference type="Proteomes" id="UP001227162"/>
    </source>
</evidence>
<dbReference type="RefSeq" id="WP_317624929.1">
    <property type="nucleotide sequence ID" value="NZ_JANFFA010000001.1"/>
</dbReference>
<dbReference type="NCBIfam" id="TIGR02424">
    <property type="entry name" value="TF_pcaQ"/>
    <property type="match status" value="1"/>
</dbReference>
<protein>
    <submittedName>
        <fullName evidence="6">Pca operon transcription factor PcaQ</fullName>
    </submittedName>
</protein>
<keyword evidence="3" id="KW-0238">DNA-binding</keyword>
<dbReference type="PRINTS" id="PR00039">
    <property type="entry name" value="HTHLYSR"/>
</dbReference>
<evidence type="ECO:0000313" key="6">
    <source>
        <dbReference type="EMBL" id="MDQ2093335.1"/>
    </source>
</evidence>
<dbReference type="Pfam" id="PF03466">
    <property type="entry name" value="LysR_substrate"/>
    <property type="match status" value="1"/>
</dbReference>
<name>A0AAJ1U556_9RHOB</name>
<dbReference type="GO" id="GO:0003700">
    <property type="term" value="F:DNA-binding transcription factor activity"/>
    <property type="evidence" value="ECO:0007669"/>
    <property type="project" value="InterPro"/>
</dbReference>
<evidence type="ECO:0000256" key="1">
    <source>
        <dbReference type="ARBA" id="ARBA00009437"/>
    </source>
</evidence>
<accession>A0AAJ1U556</accession>
<feature type="domain" description="HTH lysR-type" evidence="5">
    <location>
        <begin position="5"/>
        <end position="62"/>
    </location>
</feature>
<keyword evidence="7" id="KW-1185">Reference proteome</keyword>
<dbReference type="SUPFAM" id="SSF53850">
    <property type="entry name" value="Periplasmic binding protein-like II"/>
    <property type="match status" value="1"/>
</dbReference>
<comment type="caution">
    <text evidence="6">The sequence shown here is derived from an EMBL/GenBank/DDBJ whole genome shotgun (WGS) entry which is preliminary data.</text>
</comment>
<dbReference type="InterPro" id="IPR036390">
    <property type="entry name" value="WH_DNA-bd_sf"/>
</dbReference>
<evidence type="ECO:0000256" key="3">
    <source>
        <dbReference type="ARBA" id="ARBA00023125"/>
    </source>
</evidence>
<dbReference type="GO" id="GO:0019619">
    <property type="term" value="P:3,4-dihydroxybenzoate catabolic process"/>
    <property type="evidence" value="ECO:0007669"/>
    <property type="project" value="InterPro"/>
</dbReference>
<proteinExistence type="inferred from homology"/>
<sequence length="309" mass="33456">MDRRIKFRHLEAFVAIARAKRMKRAAEQLNLTQPAISKTLKDLEDILGVTLMNRDRAGVRLTPEGQVFLQYAEQSNAALQQGINSIASLSQAGGAVLKVGALPSVAAQVLPKAIEQFRAVSPSTILQIEEGSHDFLTDRLRSGDLDLVIGRLGAADTMQRLSFTALYAEMVVAVVAPDHPRRDATRLEQIQDNLIIYPPEASAIRPLVARLMISRGLALFRDRIECVSGAFGRAMTLGRLQPVWFISRGVVADDLDAGRLVALDIDMGPTEGAVGIMARSEENPSPLVGLFRMALAETAKSSDAVSAGF</sequence>
<comment type="similarity">
    <text evidence="1">Belongs to the LysR transcriptional regulatory family.</text>
</comment>
<dbReference type="Pfam" id="PF00126">
    <property type="entry name" value="HTH_1"/>
    <property type="match status" value="1"/>
</dbReference>
<dbReference type="GO" id="GO:0045893">
    <property type="term" value="P:positive regulation of DNA-templated transcription"/>
    <property type="evidence" value="ECO:0007669"/>
    <property type="project" value="InterPro"/>
</dbReference>
<dbReference type="AlphaFoldDB" id="A0AAJ1U556"/>
<dbReference type="EMBL" id="JANFFA010000001">
    <property type="protein sequence ID" value="MDQ2093335.1"/>
    <property type="molecule type" value="Genomic_DNA"/>
</dbReference>
<dbReference type="InterPro" id="IPR050950">
    <property type="entry name" value="HTH-type_LysR_regulators"/>
</dbReference>
<dbReference type="PANTHER" id="PTHR30419">
    <property type="entry name" value="HTH-TYPE TRANSCRIPTIONAL REGULATOR YBHD"/>
    <property type="match status" value="1"/>
</dbReference>
<dbReference type="InterPro" id="IPR000847">
    <property type="entry name" value="LysR_HTH_N"/>
</dbReference>
<gene>
    <name evidence="6" type="primary">pcaQ</name>
    <name evidence="6" type="ORF">NOI20_04375</name>
</gene>
<evidence type="ECO:0000256" key="2">
    <source>
        <dbReference type="ARBA" id="ARBA00023015"/>
    </source>
</evidence>
<dbReference type="Gene3D" id="3.40.190.10">
    <property type="entry name" value="Periplasmic binding protein-like II"/>
    <property type="match status" value="2"/>
</dbReference>
<dbReference type="InterPro" id="IPR012787">
    <property type="entry name" value="TF_PcaQ"/>
</dbReference>
<dbReference type="FunFam" id="1.10.10.10:FF:000001">
    <property type="entry name" value="LysR family transcriptional regulator"/>
    <property type="match status" value="1"/>
</dbReference>
<organism evidence="6 7">
    <name type="scientific">Rhodalgimonas zhirmunskyi</name>
    <dbReference type="NCBI Taxonomy" id="2964767"/>
    <lineage>
        <taxon>Bacteria</taxon>
        <taxon>Pseudomonadati</taxon>
        <taxon>Pseudomonadota</taxon>
        <taxon>Alphaproteobacteria</taxon>
        <taxon>Rhodobacterales</taxon>
        <taxon>Roseobacteraceae</taxon>
        <taxon>Rhodalgimonas</taxon>
    </lineage>
</organism>
<dbReference type="SUPFAM" id="SSF46785">
    <property type="entry name" value="Winged helix' DNA-binding domain"/>
    <property type="match status" value="1"/>
</dbReference>
<dbReference type="Proteomes" id="UP001227162">
    <property type="component" value="Unassembled WGS sequence"/>
</dbReference>
<dbReference type="GO" id="GO:0005829">
    <property type="term" value="C:cytosol"/>
    <property type="evidence" value="ECO:0007669"/>
    <property type="project" value="TreeGrafter"/>
</dbReference>
<dbReference type="GO" id="GO:0003677">
    <property type="term" value="F:DNA binding"/>
    <property type="evidence" value="ECO:0007669"/>
    <property type="project" value="UniProtKB-KW"/>
</dbReference>
<keyword evidence="4" id="KW-0804">Transcription</keyword>
<dbReference type="PROSITE" id="PS50931">
    <property type="entry name" value="HTH_LYSR"/>
    <property type="match status" value="1"/>
</dbReference>
<keyword evidence="2" id="KW-0805">Transcription regulation</keyword>
<reference evidence="6" key="1">
    <citation type="submission" date="2022-07" db="EMBL/GenBank/DDBJ databases">
        <authorList>
            <person name="Otstavnykh N."/>
            <person name="Isaeva M."/>
            <person name="Bystritskaya E."/>
        </authorList>
    </citation>
    <scope>NUCLEOTIDE SEQUENCE</scope>
    <source>
        <strain evidence="6">10Alg 79</strain>
    </source>
</reference>